<dbReference type="AlphaFoldDB" id="A0A0K0DJJ3"/>
<comment type="subunit">
    <text evidence="6">Part of the multisubunit transport protein particle (TRAPP) complex.</text>
</comment>
<dbReference type="STRING" id="6313.A0A0K0DJJ3"/>
<dbReference type="PANTHER" id="PTHR23249">
    <property type="entry name" value="TRAFFICKING PROTEIN PARTICLE COMPLEX SUBUNIT"/>
    <property type="match status" value="1"/>
</dbReference>
<keyword evidence="2 6" id="KW-0256">Endoplasmic reticulum</keyword>
<dbReference type="InterPro" id="IPR007233">
    <property type="entry name" value="TRAPPC"/>
</dbReference>
<protein>
    <recommendedName>
        <fullName evidence="6">Trafficking protein particle complex subunit</fullName>
    </recommendedName>
</protein>
<evidence type="ECO:0000256" key="3">
    <source>
        <dbReference type="ARBA" id="ARBA00022892"/>
    </source>
</evidence>
<reference evidence="7" key="1">
    <citation type="submission" date="2012-09" db="EMBL/GenBank/DDBJ databases">
        <authorList>
            <person name="Martin A.A."/>
        </authorList>
    </citation>
    <scope>NUCLEOTIDE SEQUENCE</scope>
</reference>
<accession>A0A0K0DJJ3</accession>
<proteinExistence type="inferred from homology"/>
<keyword evidence="3 6" id="KW-0931">ER-Golgi transport</keyword>
<dbReference type="SMART" id="SM01399">
    <property type="entry name" value="Sybindin"/>
    <property type="match status" value="1"/>
</dbReference>
<evidence type="ECO:0000313" key="8">
    <source>
        <dbReference type="WBParaSite" id="ACAC_0001158301-mRNA-1"/>
    </source>
</evidence>
<dbReference type="Proteomes" id="UP000035642">
    <property type="component" value="Unassembled WGS sequence"/>
</dbReference>
<keyword evidence="7" id="KW-1185">Reference proteome</keyword>
<dbReference type="WBParaSite" id="ACAC_0001158301-mRNA-1">
    <property type="protein sequence ID" value="ACAC_0001158301-mRNA-1"/>
    <property type="gene ID" value="ACAC_0001158301"/>
</dbReference>
<dbReference type="SUPFAM" id="SSF64356">
    <property type="entry name" value="SNARE-like"/>
    <property type="match status" value="1"/>
</dbReference>
<keyword evidence="4 6" id="KW-0333">Golgi apparatus</keyword>
<name>A0A0K0DJJ3_ANGCA</name>
<comment type="subcellular location">
    <subcellularLocation>
        <location evidence="6">Endoplasmic reticulum</location>
    </subcellularLocation>
    <subcellularLocation>
        <location evidence="6">Golgi apparatus</location>
        <location evidence="6">cis-Golgi network</location>
    </subcellularLocation>
</comment>
<dbReference type="GO" id="GO:0005794">
    <property type="term" value="C:Golgi apparatus"/>
    <property type="evidence" value="ECO:0007669"/>
    <property type="project" value="UniProtKB-SubCell"/>
</dbReference>
<dbReference type="GO" id="GO:0005783">
    <property type="term" value="C:endoplasmic reticulum"/>
    <property type="evidence" value="ECO:0007669"/>
    <property type="project" value="UniProtKB-SubCell"/>
</dbReference>
<dbReference type="PANTHER" id="PTHR23249:SF16">
    <property type="entry name" value="TRAFFICKING PROTEIN PARTICLE COMPLEX SUBUNIT 1"/>
    <property type="match status" value="1"/>
</dbReference>
<evidence type="ECO:0000256" key="5">
    <source>
        <dbReference type="ARBA" id="ARBA00038167"/>
    </source>
</evidence>
<evidence type="ECO:0000256" key="4">
    <source>
        <dbReference type="ARBA" id="ARBA00023034"/>
    </source>
</evidence>
<evidence type="ECO:0000256" key="1">
    <source>
        <dbReference type="ARBA" id="ARBA00022448"/>
    </source>
</evidence>
<dbReference type="Pfam" id="PF04099">
    <property type="entry name" value="Sybindin"/>
    <property type="match status" value="1"/>
</dbReference>
<organism evidence="7 8">
    <name type="scientific">Angiostrongylus cantonensis</name>
    <name type="common">Rat lungworm</name>
    <dbReference type="NCBI Taxonomy" id="6313"/>
    <lineage>
        <taxon>Eukaryota</taxon>
        <taxon>Metazoa</taxon>
        <taxon>Ecdysozoa</taxon>
        <taxon>Nematoda</taxon>
        <taxon>Chromadorea</taxon>
        <taxon>Rhabditida</taxon>
        <taxon>Rhabditina</taxon>
        <taxon>Rhabditomorpha</taxon>
        <taxon>Strongyloidea</taxon>
        <taxon>Metastrongylidae</taxon>
        <taxon>Angiostrongylus</taxon>
    </lineage>
</organism>
<dbReference type="GO" id="GO:0030008">
    <property type="term" value="C:TRAPP complex"/>
    <property type="evidence" value="ECO:0007669"/>
    <property type="project" value="UniProtKB-UniRule"/>
</dbReference>
<evidence type="ECO:0000313" key="7">
    <source>
        <dbReference type="Proteomes" id="UP000035642"/>
    </source>
</evidence>
<reference evidence="8" key="2">
    <citation type="submission" date="2017-02" db="UniProtKB">
        <authorList>
            <consortium name="WormBaseParasite"/>
        </authorList>
    </citation>
    <scope>IDENTIFICATION</scope>
</reference>
<evidence type="ECO:0000256" key="6">
    <source>
        <dbReference type="RuleBase" id="RU366065"/>
    </source>
</evidence>
<dbReference type="InterPro" id="IPR011012">
    <property type="entry name" value="Longin-like_dom_sf"/>
</dbReference>
<dbReference type="Gene3D" id="3.30.450.70">
    <property type="match status" value="1"/>
</dbReference>
<dbReference type="GO" id="GO:0006888">
    <property type="term" value="P:endoplasmic reticulum to Golgi vesicle-mediated transport"/>
    <property type="evidence" value="ECO:0007669"/>
    <property type="project" value="UniProtKB-UniRule"/>
</dbReference>
<evidence type="ECO:0000256" key="2">
    <source>
        <dbReference type="ARBA" id="ARBA00022824"/>
    </source>
</evidence>
<comment type="similarity">
    <text evidence="5">Belongs to the TRAPP small subunits family. BET5 subfamily.</text>
</comment>
<sequence length="206" mass="24577">MLWKRNYRHICRSSSGGPIFFSHFRNGFMTIFNFYLFNRDGACIFYKEWRREKQSGMPKREEFKLMFGMLLSLRSFAERLSSKDGNQLVRYFKTSKYKMNYMEIPTGLKMVMNTDPSAVGIPELLRAVYQVIVISYYVPPNIYNRSFHISAMMLRYLQNPDRRCMPASLEIGAHQISPVDRLLPRALLDRKLAEREAKRRTRMVWW</sequence>
<keyword evidence="1 6" id="KW-0813">Transport</keyword>